<dbReference type="InterPro" id="IPR036388">
    <property type="entry name" value="WH-like_DNA-bd_sf"/>
</dbReference>
<sequence length="68" mass="7440">MPSSVLHHAVDELPEGQRTAVHLHYFEGYSTKEIAAIAGESPATVRSHLFRARKALKKALEGADDEQA</sequence>
<dbReference type="NCBIfam" id="TIGR02937">
    <property type="entry name" value="sigma70-ECF"/>
    <property type="match status" value="1"/>
</dbReference>
<dbReference type="Proteomes" id="UP001232750">
    <property type="component" value="Unassembled WGS sequence"/>
</dbReference>
<dbReference type="InterPro" id="IPR013324">
    <property type="entry name" value="RNA_pol_sigma_r3/r4-like"/>
</dbReference>
<keyword evidence="8" id="KW-1185">Reference proteome</keyword>
<evidence type="ECO:0000256" key="4">
    <source>
        <dbReference type="ARBA" id="ARBA00023125"/>
    </source>
</evidence>
<evidence type="ECO:0000313" key="7">
    <source>
        <dbReference type="EMBL" id="MDJ1651295.1"/>
    </source>
</evidence>
<dbReference type="InterPro" id="IPR014284">
    <property type="entry name" value="RNA_pol_sigma-70_dom"/>
</dbReference>
<evidence type="ECO:0000256" key="2">
    <source>
        <dbReference type="ARBA" id="ARBA00023015"/>
    </source>
</evidence>
<evidence type="ECO:0000256" key="3">
    <source>
        <dbReference type="ARBA" id="ARBA00023082"/>
    </source>
</evidence>
<accession>A0ABT7DP37</accession>
<keyword evidence="3" id="KW-0731">Sigma factor</keyword>
<reference evidence="7 8" key="1">
    <citation type="submission" date="2023-05" db="EMBL/GenBank/DDBJ databases">
        <title>Gordonibacter KGMB12511T sp. nov., isolated from faeces of healthy Korean.</title>
        <authorList>
            <person name="Kim H.S."/>
            <person name="Kim J.-S."/>
            <person name="Suh M.K."/>
            <person name="Eom M.K."/>
            <person name="Do H.E."/>
            <person name="Lee J.-S."/>
        </authorList>
    </citation>
    <scope>NUCLEOTIDE SEQUENCE [LARGE SCALE GENOMIC DNA]</scope>
    <source>
        <strain evidence="7 8">KGMB12511</strain>
    </source>
</reference>
<dbReference type="Pfam" id="PF08281">
    <property type="entry name" value="Sigma70_r4_2"/>
    <property type="match status" value="1"/>
</dbReference>
<keyword evidence="5" id="KW-0804">Transcription</keyword>
<name>A0ABT7DP37_9ACTN</name>
<dbReference type="EMBL" id="JASJEU010000022">
    <property type="protein sequence ID" value="MDJ1651295.1"/>
    <property type="molecule type" value="Genomic_DNA"/>
</dbReference>
<evidence type="ECO:0000313" key="8">
    <source>
        <dbReference type="Proteomes" id="UP001232750"/>
    </source>
</evidence>
<evidence type="ECO:0000259" key="6">
    <source>
        <dbReference type="Pfam" id="PF08281"/>
    </source>
</evidence>
<protein>
    <submittedName>
        <fullName evidence="7">RNA polymerase sigma factor</fullName>
    </submittedName>
</protein>
<dbReference type="CDD" id="cd06171">
    <property type="entry name" value="Sigma70_r4"/>
    <property type="match status" value="1"/>
</dbReference>
<proteinExistence type="inferred from homology"/>
<dbReference type="InterPro" id="IPR039425">
    <property type="entry name" value="RNA_pol_sigma-70-like"/>
</dbReference>
<dbReference type="RefSeq" id="WP_283832642.1">
    <property type="nucleotide sequence ID" value="NZ_JASJEU010000022.1"/>
</dbReference>
<dbReference type="PANTHER" id="PTHR43133:SF8">
    <property type="entry name" value="RNA POLYMERASE SIGMA FACTOR HI_1459-RELATED"/>
    <property type="match status" value="1"/>
</dbReference>
<organism evidence="7 8">
    <name type="scientific">Gordonibacter faecis</name>
    <dbReference type="NCBI Taxonomy" id="3047475"/>
    <lineage>
        <taxon>Bacteria</taxon>
        <taxon>Bacillati</taxon>
        <taxon>Actinomycetota</taxon>
        <taxon>Coriobacteriia</taxon>
        <taxon>Eggerthellales</taxon>
        <taxon>Eggerthellaceae</taxon>
        <taxon>Gordonibacter</taxon>
    </lineage>
</organism>
<keyword evidence="2" id="KW-0805">Transcription regulation</keyword>
<feature type="domain" description="RNA polymerase sigma factor 70 region 4 type 2" evidence="6">
    <location>
        <begin position="6"/>
        <end position="56"/>
    </location>
</feature>
<dbReference type="InterPro" id="IPR013249">
    <property type="entry name" value="RNA_pol_sigma70_r4_t2"/>
</dbReference>
<keyword evidence="4" id="KW-0238">DNA-binding</keyword>
<comment type="similarity">
    <text evidence="1">Belongs to the sigma-70 factor family. ECF subfamily.</text>
</comment>
<dbReference type="Gene3D" id="1.10.10.10">
    <property type="entry name" value="Winged helix-like DNA-binding domain superfamily/Winged helix DNA-binding domain"/>
    <property type="match status" value="1"/>
</dbReference>
<evidence type="ECO:0000256" key="1">
    <source>
        <dbReference type="ARBA" id="ARBA00010641"/>
    </source>
</evidence>
<comment type="caution">
    <text evidence="7">The sequence shown here is derived from an EMBL/GenBank/DDBJ whole genome shotgun (WGS) entry which is preliminary data.</text>
</comment>
<dbReference type="SUPFAM" id="SSF88659">
    <property type="entry name" value="Sigma3 and sigma4 domains of RNA polymerase sigma factors"/>
    <property type="match status" value="1"/>
</dbReference>
<dbReference type="PANTHER" id="PTHR43133">
    <property type="entry name" value="RNA POLYMERASE ECF-TYPE SIGMA FACTO"/>
    <property type="match status" value="1"/>
</dbReference>
<gene>
    <name evidence="7" type="ORF">QNJ86_10825</name>
</gene>
<evidence type="ECO:0000256" key="5">
    <source>
        <dbReference type="ARBA" id="ARBA00023163"/>
    </source>
</evidence>